<feature type="compositionally biased region" description="Acidic residues" evidence="1">
    <location>
        <begin position="112"/>
        <end position="121"/>
    </location>
</feature>
<gene>
    <name evidence="2" type="ORF">PsYK624_103760</name>
</gene>
<evidence type="ECO:0000313" key="3">
    <source>
        <dbReference type="Proteomes" id="UP000703269"/>
    </source>
</evidence>
<keyword evidence="3" id="KW-1185">Reference proteome</keyword>
<feature type="region of interest" description="Disordered" evidence="1">
    <location>
        <begin position="66"/>
        <end position="122"/>
    </location>
</feature>
<dbReference type="EMBL" id="BPQB01000038">
    <property type="protein sequence ID" value="GJE94208.1"/>
    <property type="molecule type" value="Genomic_DNA"/>
</dbReference>
<proteinExistence type="predicted"/>
<dbReference type="AlphaFoldDB" id="A0A9P3GFY6"/>
<sequence length="416" mass="47110">MHTDHEEDRLATSIRYLELELRKLASLVSPNSRERRSNLRGALEALQAAIYEVHTVDATHDGARQLSEEHGQRHAAHTLPALADPARNSTKNCGSNSSVDVAATDAARDEEAQAEQEEESSLEALEQRAESIADHLGMLPLRAHEVANMFVTRTAAIYTKPIEDHALSSLVRGYRGIHPSDTDEFFKDVREDYASDEQRRKLHDIDAVGESSQRLLIRHQTLGAMSGPMSWARRLVSQMEVIKFAAEWKKIEGKGAYKTKTQFYIDAFLQCPDATLRRSNVQKDAHGKLPDEVMPAFKKWRRANETLVTGRNRLLDLYLLVRIRPCSPAYYLLLHYAHFLQFGSGVLIDPAFDPRILSRSRKFYDLATERLKKLHDTTLPVLLDLAQQLGSLQLRDDVSNFIVCHPPTFSLPEKPE</sequence>
<organism evidence="2 3">
    <name type="scientific">Phanerochaete sordida</name>
    <dbReference type="NCBI Taxonomy" id="48140"/>
    <lineage>
        <taxon>Eukaryota</taxon>
        <taxon>Fungi</taxon>
        <taxon>Dikarya</taxon>
        <taxon>Basidiomycota</taxon>
        <taxon>Agaricomycotina</taxon>
        <taxon>Agaricomycetes</taxon>
        <taxon>Polyporales</taxon>
        <taxon>Phanerochaetaceae</taxon>
        <taxon>Phanerochaete</taxon>
    </lineage>
</organism>
<dbReference type="Proteomes" id="UP000703269">
    <property type="component" value="Unassembled WGS sequence"/>
</dbReference>
<name>A0A9P3GFY6_9APHY</name>
<accession>A0A9P3GFY6</accession>
<evidence type="ECO:0000256" key="1">
    <source>
        <dbReference type="SAM" id="MobiDB-lite"/>
    </source>
</evidence>
<feature type="compositionally biased region" description="Polar residues" evidence="1">
    <location>
        <begin position="87"/>
        <end position="99"/>
    </location>
</feature>
<reference evidence="2 3" key="1">
    <citation type="submission" date="2021-08" db="EMBL/GenBank/DDBJ databases">
        <title>Draft Genome Sequence of Phanerochaete sordida strain YK-624.</title>
        <authorList>
            <person name="Mori T."/>
            <person name="Dohra H."/>
            <person name="Suzuki T."/>
            <person name="Kawagishi H."/>
            <person name="Hirai H."/>
        </authorList>
    </citation>
    <scope>NUCLEOTIDE SEQUENCE [LARGE SCALE GENOMIC DNA]</scope>
    <source>
        <strain evidence="2 3">YK-624</strain>
    </source>
</reference>
<dbReference type="OrthoDB" id="2803878at2759"/>
<evidence type="ECO:0000313" key="2">
    <source>
        <dbReference type="EMBL" id="GJE94208.1"/>
    </source>
</evidence>
<protein>
    <submittedName>
        <fullName evidence="2">Uncharacterized protein</fullName>
    </submittedName>
</protein>
<comment type="caution">
    <text evidence="2">The sequence shown here is derived from an EMBL/GenBank/DDBJ whole genome shotgun (WGS) entry which is preliminary data.</text>
</comment>